<keyword evidence="1" id="KW-0472">Membrane</keyword>
<dbReference type="Proteomes" id="UP000677234">
    <property type="component" value="Chromosome"/>
</dbReference>
<reference evidence="3 5" key="1">
    <citation type="submission" date="2020-12" db="EMBL/GenBank/DDBJ databases">
        <title>strain FJAT-54423T represents a novel species of the genus Brevibacillus.</title>
        <authorList>
            <person name="Tang R."/>
        </authorList>
    </citation>
    <scope>NUCLEOTIDE SEQUENCE [LARGE SCALE GENOMIC DNA]</scope>
    <source>
        <strain evidence="3 5">FJAT-54423</strain>
    </source>
</reference>
<dbReference type="AlphaFoldDB" id="A0A7T5JPR5"/>
<name>A0A7T5JPR5_9BACL</name>
<keyword evidence="1" id="KW-0812">Transmembrane</keyword>
<evidence type="ECO:0000313" key="3">
    <source>
        <dbReference type="EMBL" id="QQE75346.1"/>
    </source>
</evidence>
<keyword evidence="1" id="KW-1133">Transmembrane helix</keyword>
<evidence type="ECO:0000313" key="5">
    <source>
        <dbReference type="Proteomes" id="UP000595847"/>
    </source>
</evidence>
<feature type="transmembrane region" description="Helical" evidence="1">
    <location>
        <begin position="82"/>
        <end position="105"/>
    </location>
</feature>
<evidence type="ECO:0000313" key="6">
    <source>
        <dbReference type="Proteomes" id="UP000677234"/>
    </source>
</evidence>
<feature type="transmembrane region" description="Helical" evidence="1">
    <location>
        <begin position="125"/>
        <end position="144"/>
    </location>
</feature>
<organism evidence="3 5">
    <name type="scientific">Brevibacillus composti</name>
    <dbReference type="NCBI Taxonomy" id="2796470"/>
    <lineage>
        <taxon>Bacteria</taxon>
        <taxon>Bacillati</taxon>
        <taxon>Bacillota</taxon>
        <taxon>Bacilli</taxon>
        <taxon>Bacillales</taxon>
        <taxon>Paenibacillaceae</taxon>
        <taxon>Brevibacillus</taxon>
    </lineage>
</organism>
<reference evidence="4" key="2">
    <citation type="submission" date="2021-04" db="EMBL/GenBank/DDBJ databases">
        <title>Brevibacillus composti FJAT-54423, complete genome.</title>
        <authorList>
            <person name="Tang R."/>
        </authorList>
    </citation>
    <scope>NUCLEOTIDE SEQUENCE</scope>
    <source>
        <strain evidence="4">FJAT-54424</strain>
    </source>
</reference>
<dbReference type="RefSeq" id="WP_198828875.1">
    <property type="nucleotide sequence ID" value="NZ_CP066308.1"/>
</dbReference>
<evidence type="ECO:0000256" key="1">
    <source>
        <dbReference type="SAM" id="Phobius"/>
    </source>
</evidence>
<feature type="domain" description="DUF1468" evidence="2">
    <location>
        <begin position="12"/>
        <end position="149"/>
    </location>
</feature>
<evidence type="ECO:0000313" key="4">
    <source>
        <dbReference type="EMBL" id="QUO42372.1"/>
    </source>
</evidence>
<feature type="transmembrane region" description="Helical" evidence="1">
    <location>
        <begin position="43"/>
        <end position="61"/>
    </location>
</feature>
<dbReference type="KEGG" id="bcop:JD108_05330"/>
<dbReference type="InterPro" id="IPR009936">
    <property type="entry name" value="DUF1468"/>
</dbReference>
<dbReference type="Proteomes" id="UP000595847">
    <property type="component" value="Chromosome"/>
</dbReference>
<gene>
    <name evidence="3" type="ORF">JD108_05330</name>
    <name evidence="4" type="ORF">KDJ56_05010</name>
</gene>
<accession>A0A7T5JPR5</accession>
<keyword evidence="6" id="KW-1185">Reference proteome</keyword>
<evidence type="ECO:0000259" key="2">
    <source>
        <dbReference type="Pfam" id="PF07331"/>
    </source>
</evidence>
<dbReference type="EMBL" id="CP066308">
    <property type="protein sequence ID" value="QQE75346.1"/>
    <property type="molecule type" value="Genomic_DNA"/>
</dbReference>
<protein>
    <submittedName>
        <fullName evidence="3">Tripartite tricarboxylate transporter TctB family protein</fullName>
    </submittedName>
</protein>
<proteinExistence type="predicted"/>
<sequence>MKAPYNLPDFLGALVSIAVGIVVSLEAYRLQSYSSSLYVGDHTLPAMLGLLLLVLGGSLLLQSYRPGNREEAGEKPPPYGKNVACCLLVLFIYGLVIDILGYVLSTWLVSMILFRVIGAYRWRTALFQAVILTGSLYVVFVLWLQIMFPTGFFL</sequence>
<dbReference type="EMBL" id="CP073708">
    <property type="protein sequence ID" value="QUO42372.1"/>
    <property type="molecule type" value="Genomic_DNA"/>
</dbReference>
<dbReference type="Pfam" id="PF07331">
    <property type="entry name" value="TctB"/>
    <property type="match status" value="1"/>
</dbReference>